<dbReference type="PANTHER" id="PTHR42794">
    <property type="entry name" value="HEMIN IMPORT ATP-BINDING PROTEIN HMUV"/>
    <property type="match status" value="1"/>
</dbReference>
<dbReference type="InterPro" id="IPR017871">
    <property type="entry name" value="ABC_transporter-like_CS"/>
</dbReference>
<keyword evidence="1" id="KW-0547">Nucleotide-binding</keyword>
<dbReference type="Pfam" id="PF00005">
    <property type="entry name" value="ABC_tran"/>
    <property type="match status" value="1"/>
</dbReference>
<dbReference type="PANTHER" id="PTHR42794:SF2">
    <property type="entry name" value="ABC TRANSPORTER ATP-BINDING PROTEIN"/>
    <property type="match status" value="1"/>
</dbReference>
<sequence length="267" mass="28379">MSLHIEGLGLAYGDRRVLHALSLPSIQAGSLVAVLGPNGVGKSSLLRALAGLQPCQGQAALAGATLSGVPPWRQQARVAYLPQQLPQATSLLAYEALQAAARARCAHLGSDALAARVTAIVKQLGIEPLALQRMDRLSGGQRQLVGLAQALVGEPHLLLLDEPTSALDLHWQLRVLACVAARCRDAGAIALLACHDLNLALRFCDRVLLLAPNGDYRFGAPGEVLDAAWLRHAYAIEARIEQCSQGFPLVLADHPLISERIVHAEQL</sequence>
<evidence type="ECO:0000259" key="3">
    <source>
        <dbReference type="PROSITE" id="PS50893"/>
    </source>
</evidence>
<keyword evidence="2 4" id="KW-0067">ATP-binding</keyword>
<keyword evidence="5" id="KW-1185">Reference proteome</keyword>
<dbReference type="PROSITE" id="PS50893">
    <property type="entry name" value="ABC_TRANSPORTER_2"/>
    <property type="match status" value="1"/>
</dbReference>
<dbReference type="SUPFAM" id="SSF52540">
    <property type="entry name" value="P-loop containing nucleoside triphosphate hydrolases"/>
    <property type="match status" value="1"/>
</dbReference>
<reference evidence="4 5" key="1">
    <citation type="submission" date="2016-10" db="EMBL/GenBank/DDBJ databases">
        <authorList>
            <person name="Varghese N."/>
            <person name="Submissions S."/>
        </authorList>
    </citation>
    <scope>NUCLEOTIDE SEQUENCE [LARGE SCALE GENOMIC DNA]</scope>
    <source>
        <strain evidence="4 5">CIP 109853</strain>
    </source>
</reference>
<evidence type="ECO:0000313" key="5">
    <source>
        <dbReference type="Proteomes" id="UP000198512"/>
    </source>
</evidence>
<dbReference type="CDD" id="cd03214">
    <property type="entry name" value="ABC_Iron-Siderophores_B12_Hemin"/>
    <property type="match status" value="1"/>
</dbReference>
<gene>
    <name evidence="4" type="ORF">SAMN05216600_106188</name>
</gene>
<dbReference type="Gene3D" id="3.40.50.300">
    <property type="entry name" value="P-loop containing nucleotide triphosphate hydrolases"/>
    <property type="match status" value="1"/>
</dbReference>
<name>A0ABY1BCF0_9PSED</name>
<dbReference type="InterPro" id="IPR003439">
    <property type="entry name" value="ABC_transporter-like_ATP-bd"/>
</dbReference>
<dbReference type="RefSeq" id="WP_069518021.1">
    <property type="nucleotide sequence ID" value="NZ_FOFP01000006.1"/>
</dbReference>
<dbReference type="InterPro" id="IPR003593">
    <property type="entry name" value="AAA+_ATPase"/>
</dbReference>
<evidence type="ECO:0000313" key="4">
    <source>
        <dbReference type="EMBL" id="SEQ49970.1"/>
    </source>
</evidence>
<accession>A0ABY1BCF0</accession>
<dbReference type="SMART" id="SM00382">
    <property type="entry name" value="AAA"/>
    <property type="match status" value="1"/>
</dbReference>
<dbReference type="PROSITE" id="PS00211">
    <property type="entry name" value="ABC_TRANSPORTER_1"/>
    <property type="match status" value="1"/>
</dbReference>
<dbReference type="Proteomes" id="UP000198512">
    <property type="component" value="Unassembled WGS sequence"/>
</dbReference>
<dbReference type="InterPro" id="IPR027417">
    <property type="entry name" value="P-loop_NTPase"/>
</dbReference>
<evidence type="ECO:0000256" key="2">
    <source>
        <dbReference type="ARBA" id="ARBA00022840"/>
    </source>
</evidence>
<comment type="caution">
    <text evidence="4">The sequence shown here is derived from an EMBL/GenBank/DDBJ whole genome shotgun (WGS) entry which is preliminary data.</text>
</comment>
<dbReference type="GO" id="GO:0005524">
    <property type="term" value="F:ATP binding"/>
    <property type="evidence" value="ECO:0007669"/>
    <property type="project" value="UniProtKB-KW"/>
</dbReference>
<organism evidence="4 5">
    <name type="scientific">Pseudomonas cuatrocienegasensis</name>
    <dbReference type="NCBI Taxonomy" id="543360"/>
    <lineage>
        <taxon>Bacteria</taxon>
        <taxon>Pseudomonadati</taxon>
        <taxon>Pseudomonadota</taxon>
        <taxon>Gammaproteobacteria</taxon>
        <taxon>Pseudomonadales</taxon>
        <taxon>Pseudomonadaceae</taxon>
        <taxon>Pseudomonas</taxon>
    </lineage>
</organism>
<proteinExistence type="predicted"/>
<dbReference type="EMBL" id="FOFP01000006">
    <property type="protein sequence ID" value="SEQ49970.1"/>
    <property type="molecule type" value="Genomic_DNA"/>
</dbReference>
<evidence type="ECO:0000256" key="1">
    <source>
        <dbReference type="ARBA" id="ARBA00022741"/>
    </source>
</evidence>
<protein>
    <submittedName>
        <fullName evidence="4">Iron complex transport system ATP-binding protein</fullName>
    </submittedName>
</protein>
<feature type="domain" description="ABC transporter" evidence="3">
    <location>
        <begin position="3"/>
        <end position="237"/>
    </location>
</feature>